<dbReference type="InParanoid" id="A0A0U5JJA3"/>
<dbReference type="InterPro" id="IPR050582">
    <property type="entry name" value="HAD-like_SerB"/>
</dbReference>
<dbReference type="EMBL" id="LN879502">
    <property type="protein sequence ID" value="CUI17878.1"/>
    <property type="molecule type" value="Genomic_DNA"/>
</dbReference>
<protein>
    <submittedName>
        <fullName evidence="1">Protein involved in cell wall biosynthesis, morphogenesis and cell division</fullName>
    </submittedName>
</protein>
<dbReference type="Gene3D" id="3.40.50.1000">
    <property type="entry name" value="HAD superfamily/HAD-like"/>
    <property type="match status" value="1"/>
</dbReference>
<dbReference type="Pfam" id="PF12710">
    <property type="entry name" value="HAD"/>
    <property type="match status" value="1"/>
</dbReference>
<dbReference type="GO" id="GO:0036424">
    <property type="term" value="F:L-phosphoserine phosphatase activity"/>
    <property type="evidence" value="ECO:0007669"/>
    <property type="project" value="TreeGrafter"/>
</dbReference>
<dbReference type="InterPro" id="IPR023214">
    <property type="entry name" value="HAD_sf"/>
</dbReference>
<dbReference type="InterPro" id="IPR036412">
    <property type="entry name" value="HAD-like_sf"/>
</dbReference>
<dbReference type="GO" id="GO:0006564">
    <property type="term" value="P:L-serine biosynthetic process"/>
    <property type="evidence" value="ECO:0007669"/>
    <property type="project" value="TreeGrafter"/>
</dbReference>
<dbReference type="Proteomes" id="UP000069902">
    <property type="component" value="Chromosome cPNK"/>
</dbReference>
<dbReference type="PANTHER" id="PTHR43344">
    <property type="entry name" value="PHOSPHOSERINE PHOSPHATASE"/>
    <property type="match status" value="1"/>
</dbReference>
<dbReference type="NCBIfam" id="TIGR01490">
    <property type="entry name" value="HAD-SF-IB-hyp1"/>
    <property type="match status" value="1"/>
</dbReference>
<name>A0A0U5JJA3_9BACT</name>
<dbReference type="Gene3D" id="1.20.1440.100">
    <property type="entry name" value="SG protein - dephosphorylation function"/>
    <property type="match status" value="1"/>
</dbReference>
<proteinExistence type="predicted"/>
<dbReference type="AlphaFoldDB" id="A0A0U5JJA3"/>
<evidence type="ECO:0000313" key="2">
    <source>
        <dbReference type="Proteomes" id="UP000069902"/>
    </source>
</evidence>
<dbReference type="NCBIfam" id="TIGR01488">
    <property type="entry name" value="HAD-SF-IB"/>
    <property type="match status" value="1"/>
</dbReference>
<dbReference type="RefSeq" id="WP_059062113.1">
    <property type="nucleotide sequence ID" value="NZ_LN879502.1"/>
</dbReference>
<reference evidence="2" key="1">
    <citation type="submission" date="2015-09" db="EMBL/GenBank/DDBJ databases">
        <authorList>
            <person name="Bertelli C."/>
        </authorList>
    </citation>
    <scope>NUCLEOTIDE SEQUENCE [LARGE SCALE GENOMIC DNA]</scope>
    <source>
        <strain evidence="2">KNic</strain>
    </source>
</reference>
<dbReference type="GO" id="GO:0051301">
    <property type="term" value="P:cell division"/>
    <property type="evidence" value="ECO:0007669"/>
    <property type="project" value="UniProtKB-KW"/>
</dbReference>
<keyword evidence="1" id="KW-0132">Cell division</keyword>
<dbReference type="STRING" id="389348.PNK_2280"/>
<sequence>MTSIVAAFDFDNTLTVRDSLVPFLFEQAGFLKASYYLAALIPDFLQFQCGYLSRQATKEKILTKFFKGVSFCDLQMSAKRYAANQLDSYLNPQAVERLKWHQQQGHRCILVSASIDLYLCPWAERHGFEKTLASTLALDKQERVTGLLKGNNCWGAEKVKRIEDYLGPRESYQLYAYGDSRGDQELLALADYPFYRSF</sequence>
<dbReference type="KEGG" id="pnl:PNK_2280"/>
<dbReference type="SUPFAM" id="SSF56784">
    <property type="entry name" value="HAD-like"/>
    <property type="match status" value="1"/>
</dbReference>
<dbReference type="PATRIC" id="fig|389348.3.peg.2561"/>
<evidence type="ECO:0000313" key="1">
    <source>
        <dbReference type="EMBL" id="CUI17878.1"/>
    </source>
</evidence>
<dbReference type="GO" id="GO:0000287">
    <property type="term" value="F:magnesium ion binding"/>
    <property type="evidence" value="ECO:0007669"/>
    <property type="project" value="TreeGrafter"/>
</dbReference>
<gene>
    <name evidence="1" type="primary">cicA</name>
    <name evidence="1" type="ORF">PNK_2280</name>
</gene>
<dbReference type="InterPro" id="IPR006385">
    <property type="entry name" value="HAD_hydro_SerB1"/>
</dbReference>
<keyword evidence="2" id="KW-1185">Reference proteome</keyword>
<dbReference type="PANTHER" id="PTHR43344:SF14">
    <property type="entry name" value="HAD-IB FAMILY HYDROLASE"/>
    <property type="match status" value="1"/>
</dbReference>
<accession>A0A0U5JJA3</accession>
<keyword evidence="1" id="KW-0131">Cell cycle</keyword>
<organism evidence="1 2">
    <name type="scientific">Candidatus Protochlamydia naegleriophila</name>
    <dbReference type="NCBI Taxonomy" id="389348"/>
    <lineage>
        <taxon>Bacteria</taxon>
        <taxon>Pseudomonadati</taxon>
        <taxon>Chlamydiota</taxon>
        <taxon>Chlamydiia</taxon>
        <taxon>Parachlamydiales</taxon>
        <taxon>Parachlamydiaceae</taxon>
        <taxon>Candidatus Protochlamydia</taxon>
    </lineage>
</organism>
<dbReference type="GO" id="GO:0005737">
    <property type="term" value="C:cytoplasm"/>
    <property type="evidence" value="ECO:0007669"/>
    <property type="project" value="TreeGrafter"/>
</dbReference>